<dbReference type="Proteomes" id="UP000252985">
    <property type="component" value="Chromosome"/>
</dbReference>
<dbReference type="AlphaFoldDB" id="A0A345E0M4"/>
<evidence type="ECO:0000313" key="2">
    <source>
        <dbReference type="EMBL" id="AXG05746.1"/>
    </source>
</evidence>
<dbReference type="KEGG" id="haj:DU500_04445"/>
<comment type="similarity">
    <text evidence="1">Belongs to the CTAG/PCC1 family.</text>
</comment>
<reference evidence="3 4" key="1">
    <citation type="submission" date="2018-07" db="EMBL/GenBank/DDBJ databases">
        <title>Genome sequences of Haloplanus sp. CBA1112.</title>
        <authorList>
            <person name="Kim Y.B."/>
            <person name="Roh S.W."/>
        </authorList>
    </citation>
    <scope>NUCLEOTIDE SEQUENCE [LARGE SCALE GENOMIC DNA]</scope>
    <source>
        <strain evidence="3 4">CBA1112</strain>
    </source>
</reference>
<organism evidence="2 5">
    <name type="scientific">Haloplanus rubicundus</name>
    <dbReference type="NCBI Taxonomy" id="1547898"/>
    <lineage>
        <taxon>Archaea</taxon>
        <taxon>Methanobacteriati</taxon>
        <taxon>Methanobacteriota</taxon>
        <taxon>Stenosarchaea group</taxon>
        <taxon>Halobacteria</taxon>
        <taxon>Halobacteriales</taxon>
        <taxon>Haloferacaceae</taxon>
        <taxon>Haloplanus</taxon>
    </lineage>
</organism>
<evidence type="ECO:0000313" key="5">
    <source>
        <dbReference type="Proteomes" id="UP000253273"/>
    </source>
</evidence>
<gene>
    <name evidence="3" type="ORF">DU484_03965</name>
    <name evidence="2" type="ORF">DU500_04445</name>
</gene>
<dbReference type="EMBL" id="CP031148">
    <property type="protein sequence ID" value="AXG09083.1"/>
    <property type="molecule type" value="Genomic_DNA"/>
</dbReference>
<dbReference type="EMBL" id="CP031150">
    <property type="protein sequence ID" value="AXG05746.1"/>
    <property type="molecule type" value="Genomic_DNA"/>
</dbReference>
<evidence type="ECO:0000256" key="1">
    <source>
        <dbReference type="ARBA" id="ARBA00007073"/>
    </source>
</evidence>
<accession>A0A345E0M4</accession>
<dbReference type="Proteomes" id="UP000253273">
    <property type="component" value="Chromosome"/>
</dbReference>
<dbReference type="Pfam" id="PF09341">
    <property type="entry name" value="Pcc1"/>
    <property type="match status" value="1"/>
</dbReference>
<proteinExistence type="inferred from homology"/>
<name>A0A345E0M4_9EURY</name>
<protein>
    <submittedName>
        <fullName evidence="2">KEOPS complex Pcc1-like subunit</fullName>
    </submittedName>
</protein>
<sequence length="91" mass="10012">MFVDDAPHTLSLRFAYDTERRARIVERSVRVEVGEIDDDRSTARVEREGRTVRVQVGAADLVALRAGANTWLRLLDVAEAVSVDAEDSAGA</sequence>
<keyword evidence="5" id="KW-1185">Reference proteome</keyword>
<dbReference type="GeneID" id="37286105"/>
<accession>A0A345EA61</accession>
<reference evidence="2 5" key="2">
    <citation type="submission" date="2018-07" db="EMBL/GenBank/DDBJ databases">
        <title>Genome sequences of Haloplanus sp. CBA1113.</title>
        <authorList>
            <person name="Kim Y.B."/>
            <person name="Roh S.W."/>
        </authorList>
    </citation>
    <scope>NUCLEOTIDE SEQUENCE [LARGE SCALE GENOMIC DNA]</scope>
    <source>
        <strain evidence="2 5">CBA1113</strain>
    </source>
</reference>
<evidence type="ECO:0000313" key="4">
    <source>
        <dbReference type="Proteomes" id="UP000252985"/>
    </source>
</evidence>
<dbReference type="RefSeq" id="WP_114584895.1">
    <property type="nucleotide sequence ID" value="NZ_CP031148.1"/>
</dbReference>
<dbReference type="OrthoDB" id="8982at2157"/>
<evidence type="ECO:0000313" key="3">
    <source>
        <dbReference type="EMBL" id="AXG09083.1"/>
    </source>
</evidence>
<dbReference type="InterPro" id="IPR015419">
    <property type="entry name" value="CTAG/Pcc1"/>
</dbReference>
<dbReference type="NCBIfam" id="NF011470">
    <property type="entry name" value="PRK14887.1"/>
    <property type="match status" value="1"/>
</dbReference>
<dbReference type="Gene3D" id="3.30.310.50">
    <property type="entry name" value="Alpha-D-phosphohexomutase, C-terminal domain"/>
    <property type="match status" value="1"/>
</dbReference>
<dbReference type="KEGG" id="haq:DU484_03965"/>